<dbReference type="GO" id="GO:0005634">
    <property type="term" value="C:nucleus"/>
    <property type="evidence" value="ECO:0007669"/>
    <property type="project" value="UniProtKB-SubCell"/>
</dbReference>
<keyword evidence="5" id="KW-0694">RNA-binding</keyword>
<name>A0A813Z479_9BILA</name>
<dbReference type="Gene3D" id="4.10.1060.10">
    <property type="entry name" value="Zinc finger, RanBP2-type"/>
    <property type="match status" value="2"/>
</dbReference>
<organism evidence="10 11">
    <name type="scientific">Adineta steineri</name>
    <dbReference type="NCBI Taxonomy" id="433720"/>
    <lineage>
        <taxon>Eukaryota</taxon>
        <taxon>Metazoa</taxon>
        <taxon>Spiralia</taxon>
        <taxon>Gnathifera</taxon>
        <taxon>Rotifera</taxon>
        <taxon>Eurotatoria</taxon>
        <taxon>Bdelloidea</taxon>
        <taxon>Adinetida</taxon>
        <taxon>Adinetidae</taxon>
        <taxon>Adineta</taxon>
    </lineage>
</organism>
<dbReference type="EMBL" id="CAJNOI010000001">
    <property type="protein sequence ID" value="CAF0720203.1"/>
    <property type="molecule type" value="Genomic_DNA"/>
</dbReference>
<evidence type="ECO:0000256" key="7">
    <source>
        <dbReference type="PROSITE-ProRule" id="PRU00322"/>
    </source>
</evidence>
<dbReference type="EMBL" id="CAJNOM010000040">
    <property type="protein sequence ID" value="CAF0892722.1"/>
    <property type="molecule type" value="Genomic_DNA"/>
</dbReference>
<evidence type="ECO:0000256" key="2">
    <source>
        <dbReference type="ARBA" id="ARBA00022723"/>
    </source>
</evidence>
<dbReference type="InterPro" id="IPR034870">
    <property type="entry name" value="TET_fam"/>
</dbReference>
<reference evidence="10" key="1">
    <citation type="submission" date="2021-02" db="EMBL/GenBank/DDBJ databases">
        <authorList>
            <person name="Nowell W R."/>
        </authorList>
    </citation>
    <scope>NUCLEOTIDE SEQUENCE</scope>
</reference>
<evidence type="ECO:0000256" key="6">
    <source>
        <dbReference type="ARBA" id="ARBA00023242"/>
    </source>
</evidence>
<dbReference type="SMART" id="SM00547">
    <property type="entry name" value="ZnF_RBZ"/>
    <property type="match status" value="2"/>
</dbReference>
<keyword evidence="2" id="KW-0479">Metal-binding</keyword>
<dbReference type="GO" id="GO:0008270">
    <property type="term" value="F:zinc ion binding"/>
    <property type="evidence" value="ECO:0007669"/>
    <property type="project" value="UniProtKB-KW"/>
</dbReference>
<dbReference type="PANTHER" id="PTHR23238">
    <property type="entry name" value="RNA BINDING PROTEIN"/>
    <property type="match status" value="1"/>
</dbReference>
<dbReference type="AlphaFoldDB" id="A0A813Z479"/>
<keyword evidence="3 7" id="KW-0863">Zinc-finger</keyword>
<comment type="subcellular location">
    <subcellularLocation>
        <location evidence="1">Nucleus</location>
    </subcellularLocation>
</comment>
<sequence>MSTGVYHIRAGDWECGRCDHINFSSRANCQRCHTFKVLYGSARSVTVKYGDWLCGSCSKLNFATRQVCIKCGRLQYNYGTQVATS</sequence>
<proteinExistence type="predicted"/>
<dbReference type="Pfam" id="PF00641">
    <property type="entry name" value="Zn_ribbon_RanBP"/>
    <property type="match status" value="2"/>
</dbReference>
<evidence type="ECO:0000313" key="11">
    <source>
        <dbReference type="Proteomes" id="UP000663832"/>
    </source>
</evidence>
<feature type="domain" description="RanBP2-type" evidence="8">
    <location>
        <begin position="9"/>
        <end position="38"/>
    </location>
</feature>
<keyword evidence="6" id="KW-0539">Nucleus</keyword>
<dbReference type="PROSITE" id="PS01358">
    <property type="entry name" value="ZF_RANBP2_1"/>
    <property type="match status" value="2"/>
</dbReference>
<evidence type="ECO:0000259" key="8">
    <source>
        <dbReference type="PROSITE" id="PS50199"/>
    </source>
</evidence>
<evidence type="ECO:0000256" key="5">
    <source>
        <dbReference type="ARBA" id="ARBA00022884"/>
    </source>
</evidence>
<dbReference type="SUPFAM" id="SSF90209">
    <property type="entry name" value="Ran binding protein zinc finger-like"/>
    <property type="match status" value="2"/>
</dbReference>
<protein>
    <recommendedName>
        <fullName evidence="8">RanBP2-type domain-containing protein</fullName>
    </recommendedName>
</protein>
<evidence type="ECO:0000313" key="10">
    <source>
        <dbReference type="EMBL" id="CAF0892722.1"/>
    </source>
</evidence>
<dbReference type="Proteomes" id="UP000663877">
    <property type="component" value="Unassembled WGS sequence"/>
</dbReference>
<dbReference type="OrthoDB" id="448399at2759"/>
<evidence type="ECO:0000256" key="4">
    <source>
        <dbReference type="ARBA" id="ARBA00022833"/>
    </source>
</evidence>
<dbReference type="InterPro" id="IPR001876">
    <property type="entry name" value="Znf_RanBP2"/>
</dbReference>
<comment type="caution">
    <text evidence="10">The sequence shown here is derived from an EMBL/GenBank/DDBJ whole genome shotgun (WGS) entry which is preliminary data.</text>
</comment>
<keyword evidence="11" id="KW-1185">Reference proteome</keyword>
<evidence type="ECO:0000313" key="9">
    <source>
        <dbReference type="EMBL" id="CAF0720203.1"/>
    </source>
</evidence>
<dbReference type="GO" id="GO:0006355">
    <property type="term" value="P:regulation of DNA-templated transcription"/>
    <property type="evidence" value="ECO:0007669"/>
    <property type="project" value="InterPro"/>
</dbReference>
<accession>A0A813Z479</accession>
<dbReference type="PROSITE" id="PS50199">
    <property type="entry name" value="ZF_RANBP2_2"/>
    <property type="match status" value="2"/>
</dbReference>
<feature type="domain" description="RanBP2-type" evidence="8">
    <location>
        <begin position="48"/>
        <end position="77"/>
    </location>
</feature>
<keyword evidence="4" id="KW-0862">Zinc</keyword>
<dbReference type="GO" id="GO:0003723">
    <property type="term" value="F:RNA binding"/>
    <property type="evidence" value="ECO:0007669"/>
    <property type="project" value="UniProtKB-KW"/>
</dbReference>
<dbReference type="Proteomes" id="UP000663832">
    <property type="component" value="Unassembled WGS sequence"/>
</dbReference>
<dbReference type="InterPro" id="IPR036443">
    <property type="entry name" value="Znf_RanBP2_sf"/>
</dbReference>
<evidence type="ECO:0000256" key="1">
    <source>
        <dbReference type="ARBA" id="ARBA00004123"/>
    </source>
</evidence>
<gene>
    <name evidence="9" type="ORF">BJG266_LOCUS185</name>
    <name evidence="10" type="ORF">QVE165_LOCUS9039</name>
</gene>
<evidence type="ECO:0000256" key="3">
    <source>
        <dbReference type="ARBA" id="ARBA00022771"/>
    </source>
</evidence>